<proteinExistence type="predicted"/>
<feature type="transmembrane region" description="Helical" evidence="1">
    <location>
        <begin position="42"/>
        <end position="63"/>
    </location>
</feature>
<gene>
    <name evidence="2" type="ORF">V0U79_03405</name>
</gene>
<keyword evidence="3" id="KW-1185">Reference proteome</keyword>
<name>A0ABU7LNB7_9PROT</name>
<keyword evidence="1" id="KW-0472">Membrane</keyword>
<sequence length="82" mass="8247">MSDKDAKKQETEAALLKGLPFGLAIGMGIGVAIGVGTDNLPVGIGVGTALGFGFALSLGQAMISEDKKKQDKPDETPSGDGD</sequence>
<dbReference type="EMBL" id="JAZDRP010000002">
    <property type="protein sequence ID" value="MEE2525400.1"/>
    <property type="molecule type" value="Genomic_DNA"/>
</dbReference>
<protein>
    <recommendedName>
        <fullName evidence="4">Glycine zipper family protein</fullName>
    </recommendedName>
</protein>
<reference evidence="2 3" key="1">
    <citation type="submission" date="2024-01" db="EMBL/GenBank/DDBJ databases">
        <title>Hyphobacterium bacterium isolated from marine sediment.</title>
        <authorList>
            <person name="Zhao S."/>
        </authorList>
    </citation>
    <scope>NUCLEOTIDE SEQUENCE [LARGE SCALE GENOMIC DNA]</scope>
    <source>
        <strain evidence="3">HN65</strain>
    </source>
</reference>
<dbReference type="Proteomes" id="UP001354971">
    <property type="component" value="Unassembled WGS sequence"/>
</dbReference>
<keyword evidence="1" id="KW-0812">Transmembrane</keyword>
<accession>A0ABU7LNB7</accession>
<evidence type="ECO:0008006" key="4">
    <source>
        <dbReference type="Google" id="ProtNLM"/>
    </source>
</evidence>
<evidence type="ECO:0000313" key="3">
    <source>
        <dbReference type="Proteomes" id="UP001354971"/>
    </source>
</evidence>
<evidence type="ECO:0000313" key="2">
    <source>
        <dbReference type="EMBL" id="MEE2525400.1"/>
    </source>
</evidence>
<dbReference type="RefSeq" id="WP_330198063.1">
    <property type="nucleotide sequence ID" value="NZ_JAZDRP010000002.1"/>
</dbReference>
<organism evidence="2 3">
    <name type="scientific">Hyphobacterium lacteum</name>
    <dbReference type="NCBI Taxonomy" id="3116575"/>
    <lineage>
        <taxon>Bacteria</taxon>
        <taxon>Pseudomonadati</taxon>
        <taxon>Pseudomonadota</taxon>
        <taxon>Alphaproteobacteria</taxon>
        <taxon>Maricaulales</taxon>
        <taxon>Maricaulaceae</taxon>
        <taxon>Hyphobacterium</taxon>
    </lineage>
</organism>
<feature type="transmembrane region" description="Helical" evidence="1">
    <location>
        <begin position="14"/>
        <end position="36"/>
    </location>
</feature>
<evidence type="ECO:0000256" key="1">
    <source>
        <dbReference type="SAM" id="Phobius"/>
    </source>
</evidence>
<comment type="caution">
    <text evidence="2">The sequence shown here is derived from an EMBL/GenBank/DDBJ whole genome shotgun (WGS) entry which is preliminary data.</text>
</comment>
<keyword evidence="1" id="KW-1133">Transmembrane helix</keyword>